<sequence>MSTQQNRGKTPLSSILHASQNNNASKTNILKLTQENIRSTIPNESDYRRNTNSAKNSEYSIPIYDTMSIASTRSRSRSRSNTANIRSEKNDDDDDNISVLSFNSTYTAKTSNSERFNDDEDDNVSVVSFQSSFSEYTNNDNKTITKDILEKSKKTISNLPTDIYKLLKTFHNTKDDVKYRSKFQIPSEFNVYYYLLRYPRFGNIYDYNYKKVVGLYKHYYEVSKKTHTLDDKYYRIRYSIPDIFNYETYYERYQTQLKNKGLKSDNISVYRYYYRHGFKTFPLDTLYLRLYMKIHKYFDIQILFKRYSELKDYEETFNTSNEIEVYNFYNSINKDKFCLDDQYFRLFFHIPNDFEIKTYVQRYKHISEISSLGKQEDCETYAYFEKTGKMQHTIDEKYYFILNSLPDGFDCISYKKRYIENFEESDGYQKITAFYGQNKDSHGLDEQYFEIKYNIQGDFNWKKYGEAFFHYFENMDDAKNMDKMHYLYSQKFHEKYEKKIYDHYLILKNDLSSVDKELYNKLYLFMFNNVDDEMFNSFSDWKLTYSNIYSAMLNGKMKDECIFRTGMSLLLRKCDFTNERDYRVFIKMNDFLNTEQYYQQSNNIKYITEHYIEKEFVETKPIYRRHLVEQAIEECSVNKTKNEDQDQYQDIDKNRLDELIKIINKDEQKPNNPANNAANFSALGALNLGKVISTMRDKRINKNNVPKKEEQPQDTNDNSKSKVNSLLEKITSGMKEGNDLQTITNELKQDHSS</sequence>
<dbReference type="AlphaFoldDB" id="A0A6C0EFR0"/>
<reference evidence="2" key="1">
    <citation type="journal article" date="2020" name="Nature">
        <title>Giant virus diversity and host interactions through global metagenomics.</title>
        <authorList>
            <person name="Schulz F."/>
            <person name="Roux S."/>
            <person name="Paez-Espino D."/>
            <person name="Jungbluth S."/>
            <person name="Walsh D.A."/>
            <person name="Denef V.J."/>
            <person name="McMahon K.D."/>
            <person name="Konstantinidis K.T."/>
            <person name="Eloe-Fadrosh E.A."/>
            <person name="Kyrpides N.C."/>
            <person name="Woyke T."/>
        </authorList>
    </citation>
    <scope>NUCLEOTIDE SEQUENCE</scope>
    <source>
        <strain evidence="2">GVMAG-M-3300001348-25</strain>
    </source>
</reference>
<proteinExistence type="predicted"/>
<evidence type="ECO:0000256" key="1">
    <source>
        <dbReference type="SAM" id="MobiDB-lite"/>
    </source>
</evidence>
<feature type="region of interest" description="Disordered" evidence="1">
    <location>
        <begin position="1"/>
        <end position="21"/>
    </location>
</feature>
<feature type="region of interest" description="Disordered" evidence="1">
    <location>
        <begin position="71"/>
        <end position="96"/>
    </location>
</feature>
<protein>
    <submittedName>
        <fullName evidence="2">Uncharacterized protein</fullName>
    </submittedName>
</protein>
<evidence type="ECO:0000313" key="2">
    <source>
        <dbReference type="EMBL" id="QHT28016.1"/>
    </source>
</evidence>
<dbReference type="EMBL" id="MN738851">
    <property type="protein sequence ID" value="QHT28016.1"/>
    <property type="molecule type" value="Genomic_DNA"/>
</dbReference>
<feature type="region of interest" description="Disordered" evidence="1">
    <location>
        <begin position="697"/>
        <end position="753"/>
    </location>
</feature>
<feature type="compositionally biased region" description="Basic and acidic residues" evidence="1">
    <location>
        <begin position="697"/>
        <end position="711"/>
    </location>
</feature>
<accession>A0A6C0EFR0</accession>
<feature type="compositionally biased region" description="Low complexity" evidence="1">
    <location>
        <begin position="71"/>
        <end position="85"/>
    </location>
</feature>
<feature type="compositionally biased region" description="Polar residues" evidence="1">
    <location>
        <begin position="713"/>
        <end position="724"/>
    </location>
</feature>
<organism evidence="2">
    <name type="scientific">viral metagenome</name>
    <dbReference type="NCBI Taxonomy" id="1070528"/>
    <lineage>
        <taxon>unclassified sequences</taxon>
        <taxon>metagenomes</taxon>
        <taxon>organismal metagenomes</taxon>
    </lineage>
</organism>
<name>A0A6C0EFR0_9ZZZZ</name>